<organism evidence="1 2">
    <name type="scientific">Cryptobacterium curtum (strain ATCC 700683 / DSM 15641 / CCUG 43107 / 12-3)</name>
    <dbReference type="NCBI Taxonomy" id="469378"/>
    <lineage>
        <taxon>Bacteria</taxon>
        <taxon>Bacillati</taxon>
        <taxon>Actinomycetota</taxon>
        <taxon>Coriobacteriia</taxon>
        <taxon>Eggerthellales</taxon>
        <taxon>Eggerthellaceae</taxon>
        <taxon>Cryptobacterium</taxon>
    </lineage>
</organism>
<dbReference type="AlphaFoldDB" id="C7MMZ3"/>
<dbReference type="InterPro" id="IPR003772">
    <property type="entry name" value="YceD"/>
</dbReference>
<proteinExistence type="predicted"/>
<dbReference type="STRING" id="469378.Ccur_05650"/>
<protein>
    <submittedName>
        <fullName evidence="1">Predicted metal-binding protein, possibly nucleic-acid binding</fullName>
    </submittedName>
</protein>
<evidence type="ECO:0000313" key="2">
    <source>
        <dbReference type="Proteomes" id="UP000000954"/>
    </source>
</evidence>
<accession>C7MMZ3</accession>
<dbReference type="PANTHER" id="PTHR34374:SF1">
    <property type="entry name" value="LARGE RIBOSOMAL RNA SUBUNIT ACCUMULATION PROTEIN YCED HOMOLOG 1, CHLOROPLASTIC"/>
    <property type="match status" value="1"/>
</dbReference>
<sequence length="140" mass="14968">MQSTGKMLILDGTVSGIGNTACARCLDEFEIELTGTIEGCYLLPGTPAPTDMDSDEYDVLPMNRIIDVEPLIIAALLVDIPLVPLCRPDCRGICPDCGINLNEASCDCAARRAAARQQEEKAANPFAALESLDLGQPKED</sequence>
<dbReference type="KEGG" id="ccu:Ccur_05650"/>
<gene>
    <name evidence="1" type="ordered locus">Ccur_05650</name>
</gene>
<evidence type="ECO:0000313" key="1">
    <source>
        <dbReference type="EMBL" id="ACU94283.1"/>
    </source>
</evidence>
<dbReference type="eggNOG" id="COG1399">
    <property type="taxonomic scope" value="Bacteria"/>
</dbReference>
<dbReference type="PANTHER" id="PTHR34374">
    <property type="entry name" value="LARGE RIBOSOMAL RNA SUBUNIT ACCUMULATION PROTEIN YCED HOMOLOG 1, CHLOROPLASTIC"/>
    <property type="match status" value="1"/>
</dbReference>
<name>C7MMZ3_CRYCD</name>
<dbReference type="Proteomes" id="UP000000954">
    <property type="component" value="Chromosome"/>
</dbReference>
<reference evidence="1 2" key="1">
    <citation type="journal article" date="2009" name="Stand. Genomic Sci.">
        <title>Complete genome sequence of Cryptobacterium curtum type strain (12-3).</title>
        <authorList>
            <person name="Mavrommatis K."/>
            <person name="Pukall R."/>
            <person name="Rohde C."/>
            <person name="Chen F."/>
            <person name="Sims D."/>
            <person name="Brettin T."/>
            <person name="Kuske C."/>
            <person name="Detter J.C."/>
            <person name="Han C."/>
            <person name="Lapidus A."/>
            <person name="Copeland A."/>
            <person name="Glavina Del Rio T."/>
            <person name="Nolan M."/>
            <person name="Lucas S."/>
            <person name="Tice H."/>
            <person name="Cheng J.F."/>
            <person name="Bruce D."/>
            <person name="Goodwin L."/>
            <person name="Pitluck S."/>
            <person name="Ovchinnikova G."/>
            <person name="Pati A."/>
            <person name="Ivanova N."/>
            <person name="Chen A."/>
            <person name="Palaniappan K."/>
            <person name="Chain P."/>
            <person name="D'haeseleer P."/>
            <person name="Goker M."/>
            <person name="Bristow J."/>
            <person name="Eisen J.A."/>
            <person name="Markowitz V."/>
            <person name="Hugenholtz P."/>
            <person name="Rohde M."/>
            <person name="Klenk H.P."/>
            <person name="Kyrpides N.C."/>
        </authorList>
    </citation>
    <scope>NUCLEOTIDE SEQUENCE [LARGE SCALE GENOMIC DNA]</scope>
    <source>
        <strain evidence="2">ATCC 700683 / DSM 15641 / 12-3</strain>
    </source>
</reference>
<dbReference type="Pfam" id="PF02620">
    <property type="entry name" value="YceD"/>
    <property type="match status" value="1"/>
</dbReference>
<keyword evidence="2" id="KW-1185">Reference proteome</keyword>
<dbReference type="EMBL" id="CP001682">
    <property type="protein sequence ID" value="ACU94283.1"/>
    <property type="molecule type" value="Genomic_DNA"/>
</dbReference>
<dbReference type="HOGENOM" id="CLU_100236_1_2_11"/>